<reference evidence="3 4" key="1">
    <citation type="journal article" date="2020" name="Mol. Plant">
        <title>The Chromosome-Based Rubber Tree Genome Provides New Insights into Spurge Genome Evolution and Rubber Biosynthesis.</title>
        <authorList>
            <person name="Liu J."/>
            <person name="Shi C."/>
            <person name="Shi C.C."/>
            <person name="Li W."/>
            <person name="Zhang Q.J."/>
            <person name="Zhang Y."/>
            <person name="Li K."/>
            <person name="Lu H.F."/>
            <person name="Shi C."/>
            <person name="Zhu S.T."/>
            <person name="Xiao Z.Y."/>
            <person name="Nan H."/>
            <person name="Yue Y."/>
            <person name="Zhu X.G."/>
            <person name="Wu Y."/>
            <person name="Hong X.N."/>
            <person name="Fan G.Y."/>
            <person name="Tong Y."/>
            <person name="Zhang D."/>
            <person name="Mao C.L."/>
            <person name="Liu Y.L."/>
            <person name="Hao S.J."/>
            <person name="Liu W.Q."/>
            <person name="Lv M.Q."/>
            <person name="Zhang H.B."/>
            <person name="Liu Y."/>
            <person name="Hu-Tang G.R."/>
            <person name="Wang J.P."/>
            <person name="Wang J.H."/>
            <person name="Sun Y.H."/>
            <person name="Ni S.B."/>
            <person name="Chen W.B."/>
            <person name="Zhang X.C."/>
            <person name="Jiao Y.N."/>
            <person name="Eichler E.E."/>
            <person name="Li G.H."/>
            <person name="Liu X."/>
            <person name="Gao L.Z."/>
        </authorList>
    </citation>
    <scope>NUCLEOTIDE SEQUENCE [LARGE SCALE GENOMIC DNA]</scope>
    <source>
        <strain evidence="4">cv. GT1</strain>
        <tissue evidence="3">Leaf</tissue>
    </source>
</reference>
<dbReference type="EMBL" id="JAAGAX010000013">
    <property type="protein sequence ID" value="KAF2294131.1"/>
    <property type="molecule type" value="Genomic_DNA"/>
</dbReference>
<comment type="caution">
    <text evidence="3">The sequence shown here is derived from an EMBL/GenBank/DDBJ whole genome shotgun (WGS) entry which is preliminary data.</text>
</comment>
<accession>A0A6A6KYM7</accession>
<gene>
    <name evidence="3" type="ORF">GH714_007747</name>
</gene>
<name>A0A6A6KYM7_HEVBR</name>
<organism evidence="3 4">
    <name type="scientific">Hevea brasiliensis</name>
    <name type="common">Para rubber tree</name>
    <name type="synonym">Siphonia brasiliensis</name>
    <dbReference type="NCBI Taxonomy" id="3981"/>
    <lineage>
        <taxon>Eukaryota</taxon>
        <taxon>Viridiplantae</taxon>
        <taxon>Streptophyta</taxon>
        <taxon>Embryophyta</taxon>
        <taxon>Tracheophyta</taxon>
        <taxon>Spermatophyta</taxon>
        <taxon>Magnoliopsida</taxon>
        <taxon>eudicotyledons</taxon>
        <taxon>Gunneridae</taxon>
        <taxon>Pentapetalae</taxon>
        <taxon>rosids</taxon>
        <taxon>fabids</taxon>
        <taxon>Malpighiales</taxon>
        <taxon>Euphorbiaceae</taxon>
        <taxon>Crotonoideae</taxon>
        <taxon>Micrandreae</taxon>
        <taxon>Hevea</taxon>
    </lineage>
</organism>
<evidence type="ECO:0000259" key="2">
    <source>
        <dbReference type="Pfam" id="PF22936"/>
    </source>
</evidence>
<evidence type="ECO:0000259" key="1">
    <source>
        <dbReference type="Pfam" id="PF13976"/>
    </source>
</evidence>
<dbReference type="AlphaFoldDB" id="A0A6A6KYM7"/>
<dbReference type="Proteomes" id="UP000467840">
    <property type="component" value="Chromosome 7"/>
</dbReference>
<dbReference type="InterPro" id="IPR025724">
    <property type="entry name" value="GAG-pre-integrase_dom"/>
</dbReference>
<dbReference type="Pfam" id="PF13976">
    <property type="entry name" value="gag_pre-integrs"/>
    <property type="match status" value="1"/>
</dbReference>
<dbReference type="Pfam" id="PF22936">
    <property type="entry name" value="Pol_BBD"/>
    <property type="match status" value="1"/>
</dbReference>
<feature type="domain" description="Retrovirus-related Pol polyprotein from transposon TNT 1-94-like beta-barrel" evidence="2">
    <location>
        <begin position="127"/>
        <end position="203"/>
    </location>
</feature>
<keyword evidence="4" id="KW-1185">Reference proteome</keyword>
<evidence type="ECO:0000313" key="4">
    <source>
        <dbReference type="Proteomes" id="UP000467840"/>
    </source>
</evidence>
<dbReference type="PANTHER" id="PTHR11439">
    <property type="entry name" value="GAG-POL-RELATED RETROTRANSPOSON"/>
    <property type="match status" value="1"/>
</dbReference>
<dbReference type="PANTHER" id="PTHR11439:SF455">
    <property type="entry name" value="RLK (RECEPTOR-LIKE PROTEIN KINASE) 8, PUTATIVE-RELATED"/>
    <property type="match status" value="1"/>
</dbReference>
<evidence type="ECO:0000313" key="3">
    <source>
        <dbReference type="EMBL" id="KAF2294131.1"/>
    </source>
</evidence>
<protein>
    <submittedName>
        <fullName evidence="3">Uncharacterized protein</fullName>
    </submittedName>
</protein>
<feature type="domain" description="GAG-pre-integrase" evidence="1">
    <location>
        <begin position="250"/>
        <end position="292"/>
    </location>
</feature>
<proteinExistence type="predicted"/>
<dbReference type="InterPro" id="IPR054722">
    <property type="entry name" value="PolX-like_BBD"/>
</dbReference>
<sequence>MGPLHYFLGIQVLRQPTSLVLSQQKYLEDLLRETNMLTSKPCATPMPTAPTLSKAMGSPHPHPEHYRQVLGSLQYLTLTRPDIAFSVNKLAQFMHSPTDIHWQAVKRLLRYLRGTASLGLTFTKRTSCSNHMIGNKEKLQNLSEYKGSRAVVIANNSKLPIAHIGKTIVPPQYSANQMSLQNVHHFSGMKKILLSVAQLTSLGHFVLFGPKDVKVYHDIKISKKPMVKGRRIESIYVMSAEFAYADKIRRNETVDLWHRRLSHVSYSKLSVMMNKSMLKGLPQLEVRTNTICARVSIW</sequence>